<evidence type="ECO:0000259" key="1">
    <source>
        <dbReference type="Pfam" id="PF00675"/>
    </source>
</evidence>
<dbReference type="Gene3D" id="3.30.830.10">
    <property type="entry name" value="Metalloenzyme, LuxS/M16 peptidase-like"/>
    <property type="match status" value="2"/>
</dbReference>
<dbReference type="InterPro" id="IPR011765">
    <property type="entry name" value="Pept_M16_N"/>
</dbReference>
<accession>A0A286GMR1</accession>
<dbReference type="OrthoDB" id="9811314at2"/>
<evidence type="ECO:0000313" key="3">
    <source>
        <dbReference type="EMBL" id="SOD96274.1"/>
    </source>
</evidence>
<evidence type="ECO:0000259" key="2">
    <source>
        <dbReference type="Pfam" id="PF05193"/>
    </source>
</evidence>
<feature type="domain" description="Peptidase M16 N-terminal" evidence="1">
    <location>
        <begin position="44"/>
        <end position="183"/>
    </location>
</feature>
<dbReference type="GO" id="GO:0046872">
    <property type="term" value="F:metal ion binding"/>
    <property type="evidence" value="ECO:0007669"/>
    <property type="project" value="InterPro"/>
</dbReference>
<proteinExistence type="predicted"/>
<evidence type="ECO:0000313" key="4">
    <source>
        <dbReference type="Proteomes" id="UP000219452"/>
    </source>
</evidence>
<feature type="domain" description="Peptidase M16 C-terminal" evidence="2">
    <location>
        <begin position="190"/>
        <end position="366"/>
    </location>
</feature>
<gene>
    <name evidence="3" type="ORF">SAMN06269250_5226</name>
</gene>
<organism evidence="3 4">
    <name type="scientific">Spirosoma fluviale</name>
    <dbReference type="NCBI Taxonomy" id="1597977"/>
    <lineage>
        <taxon>Bacteria</taxon>
        <taxon>Pseudomonadati</taxon>
        <taxon>Bacteroidota</taxon>
        <taxon>Cytophagia</taxon>
        <taxon>Cytophagales</taxon>
        <taxon>Cytophagaceae</taxon>
        <taxon>Spirosoma</taxon>
    </lineage>
</organism>
<sequence>MKYILTLFITLIITGASWAQTFKVPPYQKVKLKNGLTVYLMEQHEVPLINVSAVFDAGAVQDGNRYGLASMTADALLFGSSKYTKAQLEEKIEYVGASVDTYAGKEVAKLSASFAVKDQDLLFDIIQDVLTKPTFDQGEFDKYKQRQLLQLTQQKESPRGVVGSYFNKFVFEGHPYANPLTGTPNSVSAISANDVRQFYQKNFTTDRAAIAIVGDFNTAAMKKRITDLFGTWKTAPATSPALTDPVVSFDKSRVLLVNKDDARETTFLIGGKGITQNNPDFIPVTVVNTILGGRFTSWLNDALRVNSGLTYGASSRFGTFRKSGTFAISTFTKVSTTTQAIDMAIQVLDSLHRTGIDEKTLSSAKNYVKADFPPRYESAAELANLLTDMFSLGFDESFINNFQKNVDGLTVARTRQIIDQYFPKDKLQFVLIGKAETIRDKVKKYGTITEKEIKAEGF</sequence>
<dbReference type="SUPFAM" id="SSF63411">
    <property type="entry name" value="LuxS/MPP-like metallohydrolase"/>
    <property type="match status" value="2"/>
</dbReference>
<dbReference type="AlphaFoldDB" id="A0A286GMR1"/>
<dbReference type="PANTHER" id="PTHR11851:SF224">
    <property type="entry name" value="PROCESSING PROTEASE"/>
    <property type="match status" value="1"/>
</dbReference>
<reference evidence="4" key="1">
    <citation type="submission" date="2017-09" db="EMBL/GenBank/DDBJ databases">
        <authorList>
            <person name="Varghese N."/>
            <person name="Submissions S."/>
        </authorList>
    </citation>
    <scope>NUCLEOTIDE SEQUENCE [LARGE SCALE GENOMIC DNA]</scope>
    <source>
        <strain evidence="4">DSM 29961</strain>
    </source>
</reference>
<keyword evidence="4" id="KW-1185">Reference proteome</keyword>
<dbReference type="Proteomes" id="UP000219452">
    <property type="component" value="Unassembled WGS sequence"/>
</dbReference>
<dbReference type="RefSeq" id="WP_097129772.1">
    <property type="nucleotide sequence ID" value="NZ_OCNH01000005.1"/>
</dbReference>
<protein>
    <submittedName>
        <fullName evidence="3">Predicted Zn-dependent peptidase</fullName>
    </submittedName>
</protein>
<name>A0A286GMR1_9BACT</name>
<dbReference type="Pfam" id="PF00675">
    <property type="entry name" value="Peptidase_M16"/>
    <property type="match status" value="1"/>
</dbReference>
<dbReference type="InterPro" id="IPR011249">
    <property type="entry name" value="Metalloenz_LuxS/M16"/>
</dbReference>
<dbReference type="EMBL" id="OCNH01000005">
    <property type="protein sequence ID" value="SOD96274.1"/>
    <property type="molecule type" value="Genomic_DNA"/>
</dbReference>
<dbReference type="Pfam" id="PF05193">
    <property type="entry name" value="Peptidase_M16_C"/>
    <property type="match status" value="1"/>
</dbReference>
<dbReference type="InterPro" id="IPR007863">
    <property type="entry name" value="Peptidase_M16_C"/>
</dbReference>
<dbReference type="InterPro" id="IPR050361">
    <property type="entry name" value="MPP/UQCRC_Complex"/>
</dbReference>
<dbReference type="PANTHER" id="PTHR11851">
    <property type="entry name" value="METALLOPROTEASE"/>
    <property type="match status" value="1"/>
</dbReference>